<dbReference type="WBParaSite" id="GPUH_0002226001-mRNA-1">
    <property type="protein sequence ID" value="GPUH_0002226001-mRNA-1"/>
    <property type="gene ID" value="GPUH_0002226001"/>
</dbReference>
<dbReference type="PROSITE" id="PS50892">
    <property type="entry name" value="V_SNARE"/>
    <property type="match status" value="1"/>
</dbReference>
<feature type="domain" description="V-SNARE coiled-coil homology" evidence="3">
    <location>
        <begin position="1"/>
        <end position="46"/>
    </location>
</feature>
<protein>
    <submittedName>
        <fullName evidence="6">V-SNARE coiled-coil homology domain-containing protein</fullName>
    </submittedName>
</protein>
<sequence length="67" mass="7712">MVSNIEDVIHRGEALNILETRASDLSDISKKYREDARLLNRKSTLFKVTVITCLLGFLGLLARFLFW</sequence>
<dbReference type="OrthoDB" id="1719357at2759"/>
<dbReference type="EMBL" id="UYRT01094576">
    <property type="protein sequence ID" value="VDN39695.1"/>
    <property type="molecule type" value="Genomic_DNA"/>
</dbReference>
<proteinExistence type="predicted"/>
<evidence type="ECO:0000313" key="4">
    <source>
        <dbReference type="EMBL" id="VDN39695.1"/>
    </source>
</evidence>
<dbReference type="Pfam" id="PF00957">
    <property type="entry name" value="Synaptobrevin"/>
    <property type="match status" value="1"/>
</dbReference>
<dbReference type="SUPFAM" id="SSF58038">
    <property type="entry name" value="SNARE fusion complex"/>
    <property type="match status" value="1"/>
</dbReference>
<keyword evidence="2" id="KW-1133">Transmembrane helix</keyword>
<gene>
    <name evidence="4" type="ORF">GPUH_LOCUS22234</name>
</gene>
<dbReference type="AlphaFoldDB" id="A0A183EMP2"/>
<evidence type="ECO:0000256" key="2">
    <source>
        <dbReference type="SAM" id="Phobius"/>
    </source>
</evidence>
<keyword evidence="5" id="KW-1185">Reference proteome</keyword>
<evidence type="ECO:0000313" key="6">
    <source>
        <dbReference type="WBParaSite" id="GPUH_0002226001-mRNA-1"/>
    </source>
</evidence>
<organism evidence="6">
    <name type="scientific">Gongylonema pulchrum</name>
    <dbReference type="NCBI Taxonomy" id="637853"/>
    <lineage>
        <taxon>Eukaryota</taxon>
        <taxon>Metazoa</taxon>
        <taxon>Ecdysozoa</taxon>
        <taxon>Nematoda</taxon>
        <taxon>Chromadorea</taxon>
        <taxon>Rhabditida</taxon>
        <taxon>Spirurina</taxon>
        <taxon>Spiruromorpha</taxon>
        <taxon>Spiruroidea</taxon>
        <taxon>Gongylonematidae</taxon>
        <taxon>Gongylonema</taxon>
    </lineage>
</organism>
<dbReference type="Gene3D" id="1.20.5.110">
    <property type="match status" value="1"/>
</dbReference>
<keyword evidence="1" id="KW-0175">Coiled coil</keyword>
<evidence type="ECO:0000313" key="5">
    <source>
        <dbReference type="Proteomes" id="UP000271098"/>
    </source>
</evidence>
<dbReference type="Proteomes" id="UP000271098">
    <property type="component" value="Unassembled WGS sequence"/>
</dbReference>
<reference evidence="4 5" key="2">
    <citation type="submission" date="2018-11" db="EMBL/GenBank/DDBJ databases">
        <authorList>
            <consortium name="Pathogen Informatics"/>
        </authorList>
    </citation>
    <scope>NUCLEOTIDE SEQUENCE [LARGE SCALE GENOMIC DNA]</scope>
</reference>
<accession>A0A183EMP2</accession>
<dbReference type="InterPro" id="IPR042855">
    <property type="entry name" value="V_SNARE_CC"/>
</dbReference>
<reference evidence="6" key="1">
    <citation type="submission" date="2016-06" db="UniProtKB">
        <authorList>
            <consortium name="WormBaseParasite"/>
        </authorList>
    </citation>
    <scope>IDENTIFICATION</scope>
</reference>
<name>A0A183EMP2_9BILA</name>
<evidence type="ECO:0000256" key="1">
    <source>
        <dbReference type="PROSITE-ProRule" id="PRU00290"/>
    </source>
</evidence>
<keyword evidence="2" id="KW-0472">Membrane</keyword>
<keyword evidence="2" id="KW-0812">Transmembrane</keyword>
<feature type="transmembrane region" description="Helical" evidence="2">
    <location>
        <begin position="45"/>
        <end position="66"/>
    </location>
</feature>
<evidence type="ECO:0000259" key="3">
    <source>
        <dbReference type="PROSITE" id="PS50892"/>
    </source>
</evidence>